<comment type="caution">
    <text evidence="3">The sequence shown here is derived from an EMBL/GenBank/DDBJ whole genome shotgun (WGS) entry which is preliminary data.</text>
</comment>
<proteinExistence type="predicted"/>
<dbReference type="PANTHER" id="PTHR12126">
    <property type="entry name" value="NADH-UBIQUINONE OXIDOREDUCTASE 39 KDA SUBUNIT-RELATED"/>
    <property type="match status" value="1"/>
</dbReference>
<feature type="domain" description="NAD(P)-binding" evidence="2">
    <location>
        <begin position="7"/>
        <end position="177"/>
    </location>
</feature>
<organism evidence="3 4">
    <name type="scientific">Haloarcula salinisoli</name>
    <dbReference type="NCBI Taxonomy" id="2487746"/>
    <lineage>
        <taxon>Archaea</taxon>
        <taxon>Methanobacteriati</taxon>
        <taxon>Methanobacteriota</taxon>
        <taxon>Stenosarchaea group</taxon>
        <taxon>Halobacteria</taxon>
        <taxon>Halobacteriales</taxon>
        <taxon>Haloarculaceae</taxon>
        <taxon>Haloarcula</taxon>
    </lineage>
</organism>
<dbReference type="InterPro" id="IPR016040">
    <property type="entry name" value="NAD(P)-bd_dom"/>
</dbReference>
<gene>
    <name evidence="3" type="ORF">EGD98_10545</name>
</gene>
<dbReference type="Pfam" id="PF13460">
    <property type="entry name" value="NAD_binding_10"/>
    <property type="match status" value="1"/>
</dbReference>
<dbReference type="AlphaFoldDB" id="A0A8J8CCY2"/>
<dbReference type="PANTHER" id="PTHR12126:SF11">
    <property type="entry name" value="NADH DEHYDROGENASE [UBIQUINONE] 1 ALPHA SUBCOMPLEX SUBUNIT 9, MITOCHONDRIAL"/>
    <property type="match status" value="1"/>
</dbReference>
<dbReference type="EMBL" id="RKLQ01000002">
    <property type="protein sequence ID" value="MBX0304105.1"/>
    <property type="molecule type" value="Genomic_DNA"/>
</dbReference>
<feature type="region of interest" description="Disordered" evidence="1">
    <location>
        <begin position="251"/>
        <end position="270"/>
    </location>
</feature>
<dbReference type="GO" id="GO:0044877">
    <property type="term" value="F:protein-containing complex binding"/>
    <property type="evidence" value="ECO:0007669"/>
    <property type="project" value="TreeGrafter"/>
</dbReference>
<accession>A0A8J8CCY2</accession>
<dbReference type="SUPFAM" id="SSF51735">
    <property type="entry name" value="NAD(P)-binding Rossmann-fold domains"/>
    <property type="match status" value="1"/>
</dbReference>
<dbReference type="Gene3D" id="3.40.50.720">
    <property type="entry name" value="NAD(P)-binding Rossmann-like Domain"/>
    <property type="match status" value="1"/>
</dbReference>
<sequence>MQTLVTGATGTLGTALIPRLQAAGHEVRVASRSPPADATADWVELDLASGDGLAAAVRDVDVVVHAATAPTGDSETVDVEGTRRLLDAAADAGVSNFVYPSIAGIDDIPYSYYEHKLAAERAIEDSDVPDTILRATQFHEFVADIFDTLSKLPVWPLPTEMRIQPVAVAEVADVLVEEAVPEPRGRMPPMGGPQVHTVGDLARGYRTAKGLRRPIVRLPIPTATFRAFRDGKATCPDRAVGTVTWQAWLENGRSPSERSDGAVGAPAETT</sequence>
<dbReference type="InterPro" id="IPR036291">
    <property type="entry name" value="NAD(P)-bd_dom_sf"/>
</dbReference>
<evidence type="ECO:0000313" key="4">
    <source>
        <dbReference type="Proteomes" id="UP000783863"/>
    </source>
</evidence>
<reference evidence="3" key="1">
    <citation type="submission" date="2021-06" db="EMBL/GenBank/DDBJ databases">
        <title>Halomicroarcula sp. F24A a new haloarchaeum isolated from saline soil.</title>
        <authorList>
            <person name="Duran-Viseras A."/>
            <person name="Sanchez-Porro C."/>
            <person name="Ventosa A."/>
        </authorList>
    </citation>
    <scope>NUCLEOTIDE SEQUENCE</scope>
    <source>
        <strain evidence="3">F24A</strain>
    </source>
</reference>
<evidence type="ECO:0000256" key="1">
    <source>
        <dbReference type="SAM" id="MobiDB-lite"/>
    </source>
</evidence>
<name>A0A8J8CCY2_9EURY</name>
<evidence type="ECO:0000259" key="2">
    <source>
        <dbReference type="Pfam" id="PF13460"/>
    </source>
</evidence>
<protein>
    <submittedName>
        <fullName evidence="3">NAD(P)H-binding protein</fullName>
    </submittedName>
</protein>
<dbReference type="RefSeq" id="WP_220588338.1">
    <property type="nucleotide sequence ID" value="NZ_RKLQ01000002.1"/>
</dbReference>
<dbReference type="Proteomes" id="UP000783863">
    <property type="component" value="Unassembled WGS sequence"/>
</dbReference>
<evidence type="ECO:0000313" key="3">
    <source>
        <dbReference type="EMBL" id="MBX0304105.1"/>
    </source>
</evidence>
<keyword evidence="4" id="KW-1185">Reference proteome</keyword>
<dbReference type="InterPro" id="IPR051207">
    <property type="entry name" value="ComplexI_NDUFA9_subunit"/>
</dbReference>